<protein>
    <submittedName>
        <fullName evidence="2">Uncharacterized protein</fullName>
    </submittedName>
</protein>
<name>A0A317SW27_9PEZI</name>
<dbReference type="AlphaFoldDB" id="A0A317SW27"/>
<evidence type="ECO:0000256" key="1">
    <source>
        <dbReference type="SAM" id="MobiDB-lite"/>
    </source>
</evidence>
<evidence type="ECO:0000313" key="2">
    <source>
        <dbReference type="EMBL" id="PWW78474.1"/>
    </source>
</evidence>
<accession>A0A317SW27</accession>
<evidence type="ECO:0000313" key="3">
    <source>
        <dbReference type="Proteomes" id="UP000246991"/>
    </source>
</evidence>
<organism evidence="2 3">
    <name type="scientific">Tuber magnatum</name>
    <name type="common">white Piedmont truffle</name>
    <dbReference type="NCBI Taxonomy" id="42249"/>
    <lineage>
        <taxon>Eukaryota</taxon>
        <taxon>Fungi</taxon>
        <taxon>Dikarya</taxon>
        <taxon>Ascomycota</taxon>
        <taxon>Pezizomycotina</taxon>
        <taxon>Pezizomycetes</taxon>
        <taxon>Pezizales</taxon>
        <taxon>Tuberaceae</taxon>
        <taxon>Tuber</taxon>
    </lineage>
</organism>
<dbReference type="OrthoDB" id="2532734at2759"/>
<dbReference type="EMBL" id="PYWC01000015">
    <property type="protein sequence ID" value="PWW78474.1"/>
    <property type="molecule type" value="Genomic_DNA"/>
</dbReference>
<comment type="caution">
    <text evidence="2">The sequence shown here is derived from an EMBL/GenBank/DDBJ whole genome shotgun (WGS) entry which is preliminary data.</text>
</comment>
<sequence length="86" mass="9290">MPLVVPGINSKDTSALDANTVNPVIPSEETIKAGVFDQERKDKEGDKPEAEHFQATPGPVIPQDTSALEEKASRGELHARAQELNK</sequence>
<feature type="compositionally biased region" description="Basic and acidic residues" evidence="1">
    <location>
        <begin position="37"/>
        <end position="52"/>
    </location>
</feature>
<feature type="compositionally biased region" description="Basic and acidic residues" evidence="1">
    <location>
        <begin position="68"/>
        <end position="86"/>
    </location>
</feature>
<proteinExistence type="predicted"/>
<dbReference type="Proteomes" id="UP000246991">
    <property type="component" value="Unassembled WGS sequence"/>
</dbReference>
<keyword evidence="3" id="KW-1185">Reference proteome</keyword>
<gene>
    <name evidence="2" type="ORF">C7212DRAFT_351235</name>
</gene>
<reference evidence="2 3" key="1">
    <citation type="submission" date="2018-03" db="EMBL/GenBank/DDBJ databases">
        <title>Genomes of Pezizomycetes fungi and the evolution of truffles.</title>
        <authorList>
            <person name="Murat C."/>
            <person name="Payen T."/>
            <person name="Noel B."/>
            <person name="Kuo A."/>
            <person name="Martin F.M."/>
        </authorList>
    </citation>
    <scope>NUCLEOTIDE SEQUENCE [LARGE SCALE GENOMIC DNA]</scope>
    <source>
        <strain evidence="2">091103-1</strain>
    </source>
</reference>
<feature type="region of interest" description="Disordered" evidence="1">
    <location>
        <begin position="30"/>
        <end position="86"/>
    </location>
</feature>